<sequence length="417" mass="47301">MTDPDDMLADVLAFLDEYATSEAVNPQDDALNTCPDGGEAVKTKPKPRRQETLARRLCRNRGRERQRLELLELRHETHVLSARLMQMQKKNASRRRAAACGDAQTHQCALEMTSVWHELASRQKQRRQAAEEERARLRARVVEQQHVIKSLQRILARYSADAVHSPTASSRLYAPAWRAMCADGDPLRMMQIFADLVVDVKQAHERTALWLPTHWSSSLTNGRYRDSRVTQLSPTQLMIETVNLRLMPFPYRKAGLAYWDGGVNHHCAKFDYFREGSEVEGRETVFCGQAFHDGSGDDGVAMFRLCTHMSIQRFEENDRLIVVNAARSDSIRINGHELRDVHVKEQYWNVFQSPETMVKDACLMTSFGRVIMEVAGGLNQSPLAVLGATNFFGDRIHLHLNAAVSSVEDTLLDAMVL</sequence>
<accession>A0A8K1FRS2</accession>
<keyword evidence="3" id="KW-1185">Reference proteome</keyword>
<proteinExistence type="predicted"/>
<dbReference type="PANTHER" id="PTHR35796">
    <property type="entry name" value="HYPOTHETICAL CYTOSOLIC PROTEIN"/>
    <property type="match status" value="1"/>
</dbReference>
<comment type="caution">
    <text evidence="2">The sequence shown here is derived from an EMBL/GenBank/DDBJ whole genome shotgun (WGS) entry which is preliminary data.</text>
</comment>
<name>A0A8K1FRS2_PYTOL</name>
<feature type="coiled-coil region" evidence="1">
    <location>
        <begin position="120"/>
        <end position="147"/>
    </location>
</feature>
<dbReference type="Proteomes" id="UP000794436">
    <property type="component" value="Unassembled WGS sequence"/>
</dbReference>
<evidence type="ECO:0000313" key="2">
    <source>
        <dbReference type="EMBL" id="TMW67858.1"/>
    </source>
</evidence>
<keyword evidence="1" id="KW-0175">Coiled coil</keyword>
<gene>
    <name evidence="2" type="ORF">Poli38472_007530</name>
</gene>
<evidence type="ECO:0000256" key="1">
    <source>
        <dbReference type="SAM" id="Coils"/>
    </source>
</evidence>
<evidence type="ECO:0000313" key="3">
    <source>
        <dbReference type="Proteomes" id="UP000794436"/>
    </source>
</evidence>
<dbReference type="PANTHER" id="PTHR35796:SF3">
    <property type="entry name" value="BHLH DOMAIN-CONTAINING PROTEIN"/>
    <property type="match status" value="1"/>
</dbReference>
<dbReference type="EMBL" id="SPLM01000003">
    <property type="protein sequence ID" value="TMW67858.1"/>
    <property type="molecule type" value="Genomic_DNA"/>
</dbReference>
<organism evidence="2 3">
    <name type="scientific">Pythium oligandrum</name>
    <name type="common">Mycoparasitic fungus</name>
    <dbReference type="NCBI Taxonomy" id="41045"/>
    <lineage>
        <taxon>Eukaryota</taxon>
        <taxon>Sar</taxon>
        <taxon>Stramenopiles</taxon>
        <taxon>Oomycota</taxon>
        <taxon>Peronosporomycetes</taxon>
        <taxon>Pythiales</taxon>
        <taxon>Pythiaceae</taxon>
        <taxon>Pythium</taxon>
    </lineage>
</organism>
<dbReference type="OrthoDB" id="124765at2759"/>
<reference evidence="2" key="1">
    <citation type="submission" date="2019-03" db="EMBL/GenBank/DDBJ databases">
        <title>Long read genome sequence of the mycoparasitic Pythium oligandrum ATCC 38472 isolated from sugarbeet rhizosphere.</title>
        <authorList>
            <person name="Gaulin E."/>
        </authorList>
    </citation>
    <scope>NUCLEOTIDE SEQUENCE</scope>
    <source>
        <strain evidence="2">ATCC 38472_TT</strain>
    </source>
</reference>
<protein>
    <submittedName>
        <fullName evidence="2">Uncharacterized protein</fullName>
    </submittedName>
</protein>
<dbReference type="AlphaFoldDB" id="A0A8K1FRS2"/>